<dbReference type="PANTHER" id="PTHR35807">
    <property type="entry name" value="TRANSCRIPTIONAL REGULATOR REDD-RELATED"/>
    <property type="match status" value="1"/>
</dbReference>
<dbReference type="SMART" id="SM01043">
    <property type="entry name" value="BTAD"/>
    <property type="match status" value="1"/>
</dbReference>
<organism evidence="7 8">
    <name type="scientific">Nonomuraea mangrovi</name>
    <dbReference type="NCBI Taxonomy" id="2316207"/>
    <lineage>
        <taxon>Bacteria</taxon>
        <taxon>Bacillati</taxon>
        <taxon>Actinomycetota</taxon>
        <taxon>Actinomycetes</taxon>
        <taxon>Streptosporangiales</taxon>
        <taxon>Streptosporangiaceae</taxon>
        <taxon>Nonomuraea</taxon>
    </lineage>
</organism>
<dbReference type="Gene3D" id="1.10.10.10">
    <property type="entry name" value="Winged helix-like DNA-binding domain superfamily/Winged helix DNA-binding domain"/>
    <property type="match status" value="1"/>
</dbReference>
<dbReference type="InterPro" id="IPR001867">
    <property type="entry name" value="OmpR/PhoB-type_DNA-bd"/>
</dbReference>
<dbReference type="CDD" id="cd15831">
    <property type="entry name" value="BTAD"/>
    <property type="match status" value="1"/>
</dbReference>
<dbReference type="RefSeq" id="WP_379575981.1">
    <property type="nucleotide sequence ID" value="NZ_JBHUFV010000047.1"/>
</dbReference>
<dbReference type="Proteomes" id="UP001597368">
    <property type="component" value="Unassembled WGS sequence"/>
</dbReference>
<dbReference type="EMBL" id="JBHUFV010000047">
    <property type="protein sequence ID" value="MFD1935869.1"/>
    <property type="molecule type" value="Genomic_DNA"/>
</dbReference>
<evidence type="ECO:0000256" key="4">
    <source>
        <dbReference type="ARBA" id="ARBA00023163"/>
    </source>
</evidence>
<evidence type="ECO:0000256" key="2">
    <source>
        <dbReference type="ARBA" id="ARBA00023015"/>
    </source>
</evidence>
<comment type="similarity">
    <text evidence="1">Belongs to the AfsR/DnrI/RedD regulatory family.</text>
</comment>
<sequence length="273" mass="30566">MEKLLSAMEFRILGALDVIKDDRPLPVRSGKQQALLALLLCQAGRVVHSDVLVDSLWGQEAGDQGVKRLRLHLHRLRRTLGAADAIVHRVQGYTLDIPPVALDARRFETLAHQGRQALTSGRVAQASELLHAALSLWRGPALEGLEDLPLLHHEATRLNEERLSALGDCMDADLRLRRHTDLIGRLSVLVDEHPLQERFRGQLMLALYRAGRQAEALEVYRTGRHILARDLGLEPGAELRRLELAILTSDASLSVCAPRTVHARRRRTRCPRC</sequence>
<keyword evidence="2" id="KW-0805">Transcription regulation</keyword>
<comment type="caution">
    <text evidence="7">The sequence shown here is derived from an EMBL/GenBank/DDBJ whole genome shotgun (WGS) entry which is preliminary data.</text>
</comment>
<evidence type="ECO:0000313" key="7">
    <source>
        <dbReference type="EMBL" id="MFD1935869.1"/>
    </source>
</evidence>
<evidence type="ECO:0000313" key="8">
    <source>
        <dbReference type="Proteomes" id="UP001597368"/>
    </source>
</evidence>
<dbReference type="SUPFAM" id="SSF48452">
    <property type="entry name" value="TPR-like"/>
    <property type="match status" value="1"/>
</dbReference>
<dbReference type="InterPro" id="IPR011990">
    <property type="entry name" value="TPR-like_helical_dom_sf"/>
</dbReference>
<gene>
    <name evidence="7" type="ORF">ACFSKW_30795</name>
</gene>
<dbReference type="Pfam" id="PF03704">
    <property type="entry name" value="BTAD"/>
    <property type="match status" value="1"/>
</dbReference>
<dbReference type="PANTHER" id="PTHR35807:SF1">
    <property type="entry name" value="TRANSCRIPTIONAL REGULATOR REDD"/>
    <property type="match status" value="1"/>
</dbReference>
<protein>
    <submittedName>
        <fullName evidence="7">BTAD domain-containing putative transcriptional regulator</fullName>
    </submittedName>
</protein>
<dbReference type="SUPFAM" id="SSF46894">
    <property type="entry name" value="C-terminal effector domain of the bipartite response regulators"/>
    <property type="match status" value="1"/>
</dbReference>
<dbReference type="PROSITE" id="PS51755">
    <property type="entry name" value="OMPR_PHOB"/>
    <property type="match status" value="1"/>
</dbReference>
<dbReference type="InterPro" id="IPR036388">
    <property type="entry name" value="WH-like_DNA-bd_sf"/>
</dbReference>
<name>A0ABW4T3T8_9ACTN</name>
<proteinExistence type="inferred from homology"/>
<dbReference type="Pfam" id="PF00486">
    <property type="entry name" value="Trans_reg_C"/>
    <property type="match status" value="1"/>
</dbReference>
<feature type="DNA-binding region" description="OmpR/PhoB-type" evidence="5">
    <location>
        <begin position="1"/>
        <end position="97"/>
    </location>
</feature>
<keyword evidence="4" id="KW-0804">Transcription</keyword>
<evidence type="ECO:0000256" key="1">
    <source>
        <dbReference type="ARBA" id="ARBA00005820"/>
    </source>
</evidence>
<accession>A0ABW4T3T8</accession>
<feature type="domain" description="OmpR/PhoB-type" evidence="6">
    <location>
        <begin position="1"/>
        <end position="97"/>
    </location>
</feature>
<dbReference type="InterPro" id="IPR005158">
    <property type="entry name" value="BTAD"/>
</dbReference>
<dbReference type="InterPro" id="IPR016032">
    <property type="entry name" value="Sig_transdc_resp-reg_C-effctor"/>
</dbReference>
<keyword evidence="3 5" id="KW-0238">DNA-binding</keyword>
<keyword evidence="8" id="KW-1185">Reference proteome</keyword>
<reference evidence="8" key="1">
    <citation type="journal article" date="2019" name="Int. J. Syst. Evol. Microbiol.">
        <title>The Global Catalogue of Microorganisms (GCM) 10K type strain sequencing project: providing services to taxonomists for standard genome sequencing and annotation.</title>
        <authorList>
            <consortium name="The Broad Institute Genomics Platform"/>
            <consortium name="The Broad Institute Genome Sequencing Center for Infectious Disease"/>
            <person name="Wu L."/>
            <person name="Ma J."/>
        </authorList>
    </citation>
    <scope>NUCLEOTIDE SEQUENCE [LARGE SCALE GENOMIC DNA]</scope>
    <source>
        <strain evidence="8">ICMP 6774ER</strain>
    </source>
</reference>
<dbReference type="SMART" id="SM00862">
    <property type="entry name" value="Trans_reg_C"/>
    <property type="match status" value="1"/>
</dbReference>
<dbReference type="Gene3D" id="1.25.40.10">
    <property type="entry name" value="Tetratricopeptide repeat domain"/>
    <property type="match status" value="1"/>
</dbReference>
<evidence type="ECO:0000259" key="6">
    <source>
        <dbReference type="PROSITE" id="PS51755"/>
    </source>
</evidence>
<evidence type="ECO:0000256" key="5">
    <source>
        <dbReference type="PROSITE-ProRule" id="PRU01091"/>
    </source>
</evidence>
<dbReference type="InterPro" id="IPR051677">
    <property type="entry name" value="AfsR-DnrI-RedD_regulator"/>
</dbReference>
<evidence type="ECO:0000256" key="3">
    <source>
        <dbReference type="ARBA" id="ARBA00023125"/>
    </source>
</evidence>